<evidence type="ECO:0000313" key="1">
    <source>
        <dbReference type="EMBL" id="SDU90364.1"/>
    </source>
</evidence>
<sequence>MFDNGQVPSSWEQPGRRVHAPVTPRVRHVWVQHPGGHGPDGPGLVIAWRIERQQSGLATGWSAQVAVVWALDRLSIEWVPAEKLRPVDEPPGPRG</sequence>
<protein>
    <submittedName>
        <fullName evidence="1">Uncharacterized protein</fullName>
    </submittedName>
</protein>
<gene>
    <name evidence="1" type="ORF">SAMN04488544_1725</name>
</gene>
<organism evidence="1 2">
    <name type="scientific">Microlunatus sagamiharensis</name>
    <dbReference type="NCBI Taxonomy" id="546874"/>
    <lineage>
        <taxon>Bacteria</taxon>
        <taxon>Bacillati</taxon>
        <taxon>Actinomycetota</taxon>
        <taxon>Actinomycetes</taxon>
        <taxon>Propionibacteriales</taxon>
        <taxon>Propionibacteriaceae</taxon>
        <taxon>Microlunatus</taxon>
    </lineage>
</organism>
<proteinExistence type="predicted"/>
<dbReference type="AlphaFoldDB" id="A0A1H2MB85"/>
<evidence type="ECO:0000313" key="2">
    <source>
        <dbReference type="Proteomes" id="UP000198825"/>
    </source>
</evidence>
<dbReference type="Proteomes" id="UP000198825">
    <property type="component" value="Chromosome I"/>
</dbReference>
<name>A0A1H2MB85_9ACTN</name>
<keyword evidence="2" id="KW-1185">Reference proteome</keyword>
<dbReference type="EMBL" id="LT629799">
    <property type="protein sequence ID" value="SDU90364.1"/>
    <property type="molecule type" value="Genomic_DNA"/>
</dbReference>
<reference evidence="2" key="1">
    <citation type="submission" date="2016-10" db="EMBL/GenBank/DDBJ databases">
        <authorList>
            <person name="Varghese N."/>
            <person name="Submissions S."/>
        </authorList>
    </citation>
    <scope>NUCLEOTIDE SEQUENCE [LARGE SCALE GENOMIC DNA]</scope>
    <source>
        <strain evidence="2">DSM 21743</strain>
    </source>
</reference>
<accession>A0A1H2MB85</accession>